<evidence type="ECO:0000256" key="3">
    <source>
        <dbReference type="ARBA" id="ARBA00022723"/>
    </source>
</evidence>
<keyword evidence="7" id="KW-0732">Signal</keyword>
<evidence type="ECO:0000256" key="6">
    <source>
        <dbReference type="PROSITE-ProRule" id="PRU00433"/>
    </source>
</evidence>
<dbReference type="GO" id="GO:0009055">
    <property type="term" value="F:electron transfer activity"/>
    <property type="evidence" value="ECO:0007669"/>
    <property type="project" value="InterPro"/>
</dbReference>
<name>A0A370DF62_9GAMM</name>
<proteinExistence type="predicted"/>
<keyword evidence="4" id="KW-0249">Electron transport</keyword>
<evidence type="ECO:0000256" key="1">
    <source>
        <dbReference type="ARBA" id="ARBA00022448"/>
    </source>
</evidence>
<protein>
    <submittedName>
        <fullName evidence="9">Cytochrome C</fullName>
    </submittedName>
</protein>
<dbReference type="PANTHER" id="PTHR33751">
    <property type="entry name" value="CBB3-TYPE CYTOCHROME C OXIDASE SUBUNIT FIXP"/>
    <property type="match status" value="1"/>
</dbReference>
<dbReference type="PANTHER" id="PTHR33751:SF9">
    <property type="entry name" value="CYTOCHROME C4"/>
    <property type="match status" value="1"/>
</dbReference>
<dbReference type="InterPro" id="IPR009056">
    <property type="entry name" value="Cyt_c-like_dom"/>
</dbReference>
<sequence length="227" mass="26299">MSHLNRLDKITLLFCMIFSMSAVGHEYDPENGEEINEVCAGCHGEFGQGGKEGEYPRIAGMPNAFTAKQLHLFRDRKRPNLAMVEYIDERQMPDNDIQDISLYLEQIKLKTRLPPADENAPDFDAYARLLESKRLMQVPRARGDIEQGKKTYRKECGSCHGRDGWGDLKKAVPMLAGQYTNYLWRQVEKYRKRIRIHDESEPDEELLLDFSDEELTDIFAYLSIMDD</sequence>
<keyword evidence="3 6" id="KW-0479">Metal-binding</keyword>
<dbReference type="GO" id="GO:0046872">
    <property type="term" value="F:metal ion binding"/>
    <property type="evidence" value="ECO:0007669"/>
    <property type="project" value="UniProtKB-KW"/>
</dbReference>
<evidence type="ECO:0000259" key="8">
    <source>
        <dbReference type="PROSITE" id="PS51007"/>
    </source>
</evidence>
<keyword evidence="2 6" id="KW-0349">Heme</keyword>
<evidence type="ECO:0000313" key="9">
    <source>
        <dbReference type="EMBL" id="RDH83565.1"/>
    </source>
</evidence>
<evidence type="ECO:0000256" key="4">
    <source>
        <dbReference type="ARBA" id="ARBA00022982"/>
    </source>
</evidence>
<feature type="signal peptide" evidence="7">
    <location>
        <begin position="1"/>
        <end position="24"/>
    </location>
</feature>
<dbReference type="Gene3D" id="1.10.760.10">
    <property type="entry name" value="Cytochrome c-like domain"/>
    <property type="match status" value="2"/>
</dbReference>
<keyword evidence="5 6" id="KW-0408">Iron</keyword>
<accession>A0A370DF62</accession>
<feature type="domain" description="Cytochrome c" evidence="8">
    <location>
        <begin position="27"/>
        <end position="108"/>
    </location>
</feature>
<evidence type="ECO:0000256" key="5">
    <source>
        <dbReference type="ARBA" id="ARBA00023004"/>
    </source>
</evidence>
<dbReference type="Pfam" id="PF00034">
    <property type="entry name" value="Cytochrom_C"/>
    <property type="match status" value="2"/>
</dbReference>
<comment type="caution">
    <text evidence="9">The sequence shown here is derived from an EMBL/GenBank/DDBJ whole genome shotgun (WGS) entry which is preliminary data.</text>
</comment>
<keyword evidence="10" id="KW-1185">Reference proteome</keyword>
<evidence type="ECO:0000256" key="2">
    <source>
        <dbReference type="ARBA" id="ARBA00022617"/>
    </source>
</evidence>
<dbReference type="SUPFAM" id="SSF46626">
    <property type="entry name" value="Cytochrome c"/>
    <property type="match status" value="2"/>
</dbReference>
<feature type="domain" description="Cytochrome c" evidence="8">
    <location>
        <begin position="143"/>
        <end position="226"/>
    </location>
</feature>
<dbReference type="EMBL" id="QFXE01000018">
    <property type="protein sequence ID" value="RDH83565.1"/>
    <property type="molecule type" value="Genomic_DNA"/>
</dbReference>
<evidence type="ECO:0000256" key="7">
    <source>
        <dbReference type="SAM" id="SignalP"/>
    </source>
</evidence>
<keyword evidence="1" id="KW-0813">Transport</keyword>
<organism evidence="9 10">
    <name type="scientific">endosymbiont of Escarpia spicata</name>
    <dbReference type="NCBI Taxonomy" id="2200908"/>
    <lineage>
        <taxon>Bacteria</taxon>
        <taxon>Pseudomonadati</taxon>
        <taxon>Pseudomonadota</taxon>
        <taxon>Gammaproteobacteria</taxon>
        <taxon>sulfur-oxidizing symbionts</taxon>
    </lineage>
</organism>
<dbReference type="InterPro" id="IPR036909">
    <property type="entry name" value="Cyt_c-like_dom_sf"/>
</dbReference>
<dbReference type="InterPro" id="IPR050597">
    <property type="entry name" value="Cytochrome_c_Oxidase_Subunit"/>
</dbReference>
<evidence type="ECO:0000313" key="10">
    <source>
        <dbReference type="Proteomes" id="UP000254771"/>
    </source>
</evidence>
<dbReference type="Proteomes" id="UP000254771">
    <property type="component" value="Unassembled WGS sequence"/>
</dbReference>
<reference evidence="9 10" key="1">
    <citation type="journal article" date="2018" name="ISME J.">
        <title>Endosymbiont genomes yield clues of tubeworm success.</title>
        <authorList>
            <person name="Li Y."/>
            <person name="Liles M.R."/>
            <person name="Halanych K.M."/>
        </authorList>
    </citation>
    <scope>NUCLEOTIDE SEQUENCE [LARGE SCALE GENOMIC DNA]</scope>
    <source>
        <strain evidence="9">A1462</strain>
    </source>
</reference>
<dbReference type="AlphaFoldDB" id="A0A370DF62"/>
<feature type="chain" id="PRO_5016853360" evidence="7">
    <location>
        <begin position="25"/>
        <end position="227"/>
    </location>
</feature>
<dbReference type="GO" id="GO:0020037">
    <property type="term" value="F:heme binding"/>
    <property type="evidence" value="ECO:0007669"/>
    <property type="project" value="InterPro"/>
</dbReference>
<dbReference type="PROSITE" id="PS51007">
    <property type="entry name" value="CYTC"/>
    <property type="match status" value="2"/>
</dbReference>
<gene>
    <name evidence="9" type="ORF">DIZ78_13690</name>
</gene>